<comment type="catalytic activity">
    <reaction evidence="16">
        <text>L-glutamate(in) + H(+)(in) = L-glutamate(out) + H(+)(out)</text>
        <dbReference type="Rhea" id="RHEA:70955"/>
        <dbReference type="ChEBI" id="CHEBI:15378"/>
        <dbReference type="ChEBI" id="CHEBI:29985"/>
    </reaction>
</comment>
<comment type="function">
    <text evidence="17">Responsible for the transport of glutamate from the cytosol into the mitochondrial matrix with the concomitant import of a proton (symport system).</text>
</comment>
<comment type="subcellular location">
    <subcellularLocation>
        <location evidence="1">Mitochondrion inner membrane</location>
        <topology evidence="1">Multi-pass membrane protein</topology>
    </subcellularLocation>
</comment>
<dbReference type="GO" id="GO:0043490">
    <property type="term" value="P:malate-aspartate shuttle"/>
    <property type="evidence" value="ECO:0007669"/>
    <property type="project" value="TreeGrafter"/>
</dbReference>
<evidence type="ECO:0000256" key="22">
    <source>
        <dbReference type="RuleBase" id="RU000488"/>
    </source>
</evidence>
<evidence type="ECO:0000256" key="5">
    <source>
        <dbReference type="ARBA" id="ARBA00022692"/>
    </source>
</evidence>
<dbReference type="PROSITE" id="PS50920">
    <property type="entry name" value="SOLCAR"/>
    <property type="match status" value="3"/>
</dbReference>
<evidence type="ECO:0000256" key="15">
    <source>
        <dbReference type="ARBA" id="ARBA00045192"/>
    </source>
</evidence>
<reference evidence="24" key="2">
    <citation type="submission" date="2025-08" db="UniProtKB">
        <authorList>
            <consortium name="Ensembl"/>
        </authorList>
    </citation>
    <scope>IDENTIFICATION</scope>
</reference>
<name>A0A674P712_TAKRU</name>
<dbReference type="SUPFAM" id="SSF103506">
    <property type="entry name" value="Mitochondrial carrier"/>
    <property type="match status" value="1"/>
</dbReference>
<keyword evidence="10" id="KW-0496">Mitochondrion</keyword>
<evidence type="ECO:0000256" key="16">
    <source>
        <dbReference type="ARBA" id="ARBA00048437"/>
    </source>
</evidence>
<reference evidence="24" key="3">
    <citation type="submission" date="2025-09" db="UniProtKB">
        <authorList>
            <consortium name="Ensembl"/>
        </authorList>
    </citation>
    <scope>IDENTIFICATION</scope>
</reference>
<comment type="function">
    <text evidence="15">Mitochondrial glutamate/H(+) symporter. Responsible for the transport of glutamate from the cytosol into the mitochondrial matrix with the concomitant import of a proton. Plays a role in the control of glucose-stimulated insulin secretion.</text>
</comment>
<evidence type="ECO:0000256" key="6">
    <source>
        <dbReference type="ARBA" id="ARBA00022737"/>
    </source>
</evidence>
<keyword evidence="3 22" id="KW-0813">Transport</keyword>
<keyword evidence="4" id="KW-0597">Phosphoprotein</keyword>
<evidence type="ECO:0000256" key="17">
    <source>
        <dbReference type="ARBA" id="ARBA00057953"/>
    </source>
</evidence>
<evidence type="ECO:0000313" key="25">
    <source>
        <dbReference type="Proteomes" id="UP000005226"/>
    </source>
</evidence>
<dbReference type="GO" id="GO:0005743">
    <property type="term" value="C:mitochondrial inner membrane"/>
    <property type="evidence" value="ECO:0007669"/>
    <property type="project" value="UniProtKB-SubCell"/>
</dbReference>
<dbReference type="Pfam" id="PF00153">
    <property type="entry name" value="Mito_carr"/>
    <property type="match status" value="3"/>
</dbReference>
<feature type="repeat" description="Solcar" evidence="21">
    <location>
        <begin position="98"/>
        <end position="201"/>
    </location>
</feature>
<evidence type="ECO:0000256" key="10">
    <source>
        <dbReference type="ARBA" id="ARBA00023128"/>
    </source>
</evidence>
<proteinExistence type="inferred from homology"/>
<evidence type="ECO:0000256" key="2">
    <source>
        <dbReference type="ARBA" id="ARBA00006375"/>
    </source>
</evidence>
<keyword evidence="25" id="KW-1185">Reference proteome</keyword>
<dbReference type="FunFam" id="1.50.40.10:FF:000026">
    <property type="entry name" value="Putative mitochondrial glutamate carrier 2"/>
    <property type="match status" value="1"/>
</dbReference>
<evidence type="ECO:0000256" key="19">
    <source>
        <dbReference type="ARBA" id="ARBA00076502"/>
    </source>
</evidence>
<dbReference type="GeneTree" id="ENSGT00940000165631"/>
<dbReference type="PRINTS" id="PR00926">
    <property type="entry name" value="MITOCARRIER"/>
</dbReference>
<keyword evidence="5 21" id="KW-0812">Transmembrane</keyword>
<keyword evidence="7" id="KW-0999">Mitochondrion inner membrane</keyword>
<evidence type="ECO:0000256" key="9">
    <source>
        <dbReference type="ARBA" id="ARBA00022989"/>
    </source>
</evidence>
<comment type="similarity">
    <text evidence="2 22">Belongs to the mitochondrial carrier (TC 2.A.29) family.</text>
</comment>
<evidence type="ECO:0000256" key="23">
    <source>
        <dbReference type="SAM" id="Phobius"/>
    </source>
</evidence>
<evidence type="ECO:0000256" key="21">
    <source>
        <dbReference type="PROSITE-ProRule" id="PRU00282"/>
    </source>
</evidence>
<evidence type="ECO:0000256" key="8">
    <source>
        <dbReference type="ARBA" id="ARBA00022847"/>
    </source>
</evidence>
<gene>
    <name evidence="24" type="primary">slc25a22a</name>
</gene>
<organism evidence="24 25">
    <name type="scientific">Takifugu rubripes</name>
    <name type="common">Japanese pufferfish</name>
    <name type="synonym">Fugu rubripes</name>
    <dbReference type="NCBI Taxonomy" id="31033"/>
    <lineage>
        <taxon>Eukaryota</taxon>
        <taxon>Metazoa</taxon>
        <taxon>Chordata</taxon>
        <taxon>Craniata</taxon>
        <taxon>Vertebrata</taxon>
        <taxon>Euteleostomi</taxon>
        <taxon>Actinopterygii</taxon>
        <taxon>Neopterygii</taxon>
        <taxon>Teleostei</taxon>
        <taxon>Neoteleostei</taxon>
        <taxon>Acanthomorphata</taxon>
        <taxon>Eupercaria</taxon>
        <taxon>Tetraodontiformes</taxon>
        <taxon>Tetradontoidea</taxon>
        <taxon>Tetraodontidae</taxon>
        <taxon>Takifugu</taxon>
    </lineage>
</organism>
<evidence type="ECO:0000256" key="11">
    <source>
        <dbReference type="ARBA" id="ARBA00023136"/>
    </source>
</evidence>
<dbReference type="Proteomes" id="UP000005226">
    <property type="component" value="Chromosome 9"/>
</dbReference>
<feature type="repeat" description="Solcar" evidence="21">
    <location>
        <begin position="6"/>
        <end position="93"/>
    </location>
</feature>
<dbReference type="InterPro" id="IPR018108">
    <property type="entry name" value="MCP_transmembrane"/>
</dbReference>
<evidence type="ECO:0000313" key="24">
    <source>
        <dbReference type="Ensembl" id="ENSTRUP00000081722.1"/>
    </source>
</evidence>
<dbReference type="InterPro" id="IPR051028">
    <property type="entry name" value="Mito_Solute_Carrier"/>
</dbReference>
<evidence type="ECO:0000256" key="14">
    <source>
        <dbReference type="ARBA" id="ARBA00041922"/>
    </source>
</evidence>
<keyword evidence="6" id="KW-0677">Repeat</keyword>
<dbReference type="InterPro" id="IPR002067">
    <property type="entry name" value="MCP"/>
</dbReference>
<dbReference type="InterPro" id="IPR023395">
    <property type="entry name" value="MCP_dom_sf"/>
</dbReference>
<dbReference type="GO" id="GO:0015183">
    <property type="term" value="F:L-aspartate transmembrane transporter activity"/>
    <property type="evidence" value="ECO:0007669"/>
    <property type="project" value="TreeGrafter"/>
</dbReference>
<keyword evidence="11 21" id="KW-0472">Membrane</keyword>
<evidence type="ECO:0000256" key="7">
    <source>
        <dbReference type="ARBA" id="ARBA00022792"/>
    </source>
</evidence>
<feature type="transmembrane region" description="Helical" evidence="23">
    <location>
        <begin position="279"/>
        <end position="302"/>
    </location>
</feature>
<evidence type="ECO:0000256" key="13">
    <source>
        <dbReference type="ARBA" id="ARBA00041877"/>
    </source>
</evidence>
<accession>A0A674P712</accession>
<dbReference type="PANTHER" id="PTHR45678">
    <property type="entry name" value="MITOCHONDRIAL 2-OXODICARBOXYLATE CARRIER 1-RELATED"/>
    <property type="match status" value="1"/>
</dbReference>
<evidence type="ECO:0000256" key="12">
    <source>
        <dbReference type="ARBA" id="ARBA00040262"/>
    </source>
</evidence>
<evidence type="ECO:0000256" key="18">
    <source>
        <dbReference type="ARBA" id="ARBA00069241"/>
    </source>
</evidence>
<dbReference type="Ensembl" id="ENSTRUT00000083796.1">
    <property type="protein sequence ID" value="ENSTRUP00000081722.1"/>
    <property type="gene ID" value="ENSTRUG00000006591.3"/>
</dbReference>
<evidence type="ECO:0000256" key="1">
    <source>
        <dbReference type="ARBA" id="ARBA00004448"/>
    </source>
</evidence>
<sequence>MADKQISLPAKLINGGVAGLIGVTCVFPIDLAKTRLQNQQNGSRLYTSMSDCLIKTIRSEGYFGMYRGRFSARGSTTPGQRKPPALNHSSFPFLFRKLTLVKEMLAGCGAGTCQVIVTTPMEMLKIQLQDAGRIAAQRKLMPQTVAPGTVEPKSPTAMQISRELFREKGIAGLYKGLGATLLRDVPFSIIYFPLFANLNNLGKRGAEGPAPFYVSFLSGCAAGSTAAVAVNPVDVIKTRLQSLNRGSTEDTYSGVTDCIRKILRNEGPAAFLKGAYCRALVIAPLFGIAQVVYFLGVGEYILSFLPKKDN</sequence>
<reference evidence="24 25" key="1">
    <citation type="journal article" date="2011" name="Genome Biol. Evol.">
        <title>Integration of the genetic map and genome assembly of fugu facilitates insights into distinct features of genome evolution in teleosts and mammals.</title>
        <authorList>
            <person name="Kai W."/>
            <person name="Kikuchi K."/>
            <person name="Tohari S."/>
            <person name="Chew A.K."/>
            <person name="Tay A."/>
            <person name="Fujiwara A."/>
            <person name="Hosoya S."/>
            <person name="Suetake H."/>
            <person name="Naruse K."/>
            <person name="Brenner S."/>
            <person name="Suzuki Y."/>
            <person name="Venkatesh B."/>
        </authorList>
    </citation>
    <scope>NUCLEOTIDE SEQUENCE [LARGE SCALE GENOMIC DNA]</scope>
</reference>
<dbReference type="AlphaFoldDB" id="A0A674P712"/>
<evidence type="ECO:0000256" key="20">
    <source>
        <dbReference type="ARBA" id="ARBA00081096"/>
    </source>
</evidence>
<protein>
    <recommendedName>
        <fullName evidence="12">Mitochondrial glutamate carrier 1</fullName>
    </recommendedName>
    <alternativeName>
        <fullName evidence="14">Glutamate/H(+) symporter 1</fullName>
    </alternativeName>
    <alternativeName>
        <fullName evidence="20">Glutamate/H(+) symporter 2</fullName>
    </alternativeName>
    <alternativeName>
        <fullName evidence="18">Mitochondrial glutamate carrier 2</fullName>
    </alternativeName>
    <alternativeName>
        <fullName evidence="19">Solute carrier family 25 member 18</fullName>
    </alternativeName>
    <alternativeName>
        <fullName evidence="13">Solute carrier family 25 member 22</fullName>
    </alternativeName>
</protein>
<dbReference type="PANTHER" id="PTHR45678:SF3">
    <property type="entry name" value="MITOCHONDRIAL GLUTAMATE CARRIER 1"/>
    <property type="match status" value="1"/>
</dbReference>
<dbReference type="GO" id="GO:0015293">
    <property type="term" value="F:symporter activity"/>
    <property type="evidence" value="ECO:0007669"/>
    <property type="project" value="UniProtKB-KW"/>
</dbReference>
<keyword evidence="9 23" id="KW-1133">Transmembrane helix</keyword>
<keyword evidence="8" id="KW-0769">Symport</keyword>
<dbReference type="GO" id="GO:0005313">
    <property type="term" value="F:L-glutamate transmembrane transporter activity"/>
    <property type="evidence" value="ECO:0007669"/>
    <property type="project" value="TreeGrafter"/>
</dbReference>
<evidence type="ECO:0000256" key="3">
    <source>
        <dbReference type="ARBA" id="ARBA00022448"/>
    </source>
</evidence>
<dbReference type="Gene3D" id="1.50.40.10">
    <property type="entry name" value="Mitochondrial carrier domain"/>
    <property type="match status" value="2"/>
</dbReference>
<feature type="repeat" description="Solcar" evidence="21">
    <location>
        <begin position="210"/>
        <end position="299"/>
    </location>
</feature>
<evidence type="ECO:0000256" key="4">
    <source>
        <dbReference type="ARBA" id="ARBA00022553"/>
    </source>
</evidence>